<dbReference type="InterPro" id="IPR034035">
    <property type="entry name" value="Astacin-like_dom"/>
</dbReference>
<comment type="caution">
    <text evidence="6">Lacks conserved residue(s) required for the propagation of feature annotation.</text>
</comment>
<keyword evidence="5 6" id="KW-0482">Metalloprotease</keyword>
<feature type="binding site" evidence="6">
    <location>
        <position position="310"/>
    </location>
    <ligand>
        <name>Zn(2+)</name>
        <dbReference type="ChEBI" id="CHEBI:29105"/>
        <note>catalytic</note>
    </ligand>
</feature>
<comment type="caution">
    <text evidence="10">The sequence shown here is derived from an EMBL/GenBank/DDBJ whole genome shotgun (WGS) entry which is preliminary data.</text>
</comment>
<dbReference type="AlphaFoldDB" id="A0A1D2MC73"/>
<dbReference type="EMBL" id="LJIJ01001905">
    <property type="protein sequence ID" value="ODM90573.1"/>
    <property type="molecule type" value="Genomic_DNA"/>
</dbReference>
<dbReference type="OrthoDB" id="291007at2759"/>
<proteinExistence type="predicted"/>
<evidence type="ECO:0000256" key="2">
    <source>
        <dbReference type="ARBA" id="ARBA00022723"/>
    </source>
</evidence>
<dbReference type="SUPFAM" id="SSF55486">
    <property type="entry name" value="Metalloproteases ('zincins'), catalytic domain"/>
    <property type="match status" value="1"/>
</dbReference>
<dbReference type="Pfam" id="PF01400">
    <property type="entry name" value="Astacin"/>
    <property type="match status" value="1"/>
</dbReference>
<dbReference type="CDD" id="cd04280">
    <property type="entry name" value="ZnMc_astacin_like"/>
    <property type="match status" value="1"/>
</dbReference>
<dbReference type="PANTHER" id="PTHR10127:SF780">
    <property type="entry name" value="METALLOENDOPEPTIDASE"/>
    <property type="match status" value="1"/>
</dbReference>
<keyword evidence="2 6" id="KW-0479">Metal-binding</keyword>
<feature type="active site" evidence="6">
    <location>
        <position position="307"/>
    </location>
</feature>
<dbReference type="InterPro" id="IPR024079">
    <property type="entry name" value="MetalloPept_cat_dom_sf"/>
</dbReference>
<accession>A0A1D2MC73</accession>
<dbReference type="GO" id="GO:0004222">
    <property type="term" value="F:metalloendopeptidase activity"/>
    <property type="evidence" value="ECO:0007669"/>
    <property type="project" value="UniProtKB-UniRule"/>
</dbReference>
<dbReference type="GO" id="GO:0008270">
    <property type="term" value="F:zinc ion binding"/>
    <property type="evidence" value="ECO:0007669"/>
    <property type="project" value="UniProtKB-UniRule"/>
</dbReference>
<evidence type="ECO:0000313" key="11">
    <source>
        <dbReference type="Proteomes" id="UP000094527"/>
    </source>
</evidence>
<evidence type="ECO:0000259" key="9">
    <source>
        <dbReference type="PROSITE" id="PS51864"/>
    </source>
</evidence>
<dbReference type="InterPro" id="IPR001506">
    <property type="entry name" value="Peptidase_M12A"/>
</dbReference>
<evidence type="ECO:0000256" key="6">
    <source>
        <dbReference type="PROSITE-ProRule" id="PRU01211"/>
    </source>
</evidence>
<keyword evidence="4 6" id="KW-0862">Zinc</keyword>
<dbReference type="Gene3D" id="3.40.390.10">
    <property type="entry name" value="Collagenase (Catalytic Domain)"/>
    <property type="match status" value="1"/>
</dbReference>
<keyword evidence="3 6" id="KW-0378">Hydrolase</keyword>
<dbReference type="PANTHER" id="PTHR10127">
    <property type="entry name" value="DISCOIDIN, CUB, EGF, LAMININ , AND ZINC METALLOPROTEASE DOMAIN CONTAINING"/>
    <property type="match status" value="1"/>
</dbReference>
<dbReference type="PRINTS" id="PR00480">
    <property type="entry name" value="ASTACIN"/>
</dbReference>
<evidence type="ECO:0000256" key="3">
    <source>
        <dbReference type="ARBA" id="ARBA00022801"/>
    </source>
</evidence>
<feature type="domain" description="Peptidase M12A" evidence="9">
    <location>
        <begin position="213"/>
        <end position="380"/>
    </location>
</feature>
<evidence type="ECO:0000256" key="7">
    <source>
        <dbReference type="RuleBase" id="RU361183"/>
    </source>
</evidence>
<feature type="binding site" evidence="6">
    <location>
        <position position="316"/>
    </location>
    <ligand>
        <name>Zn(2+)</name>
        <dbReference type="ChEBI" id="CHEBI:29105"/>
        <note>catalytic</note>
    </ligand>
</feature>
<dbReference type="InterPro" id="IPR006026">
    <property type="entry name" value="Peptidase_Metallo"/>
</dbReference>
<evidence type="ECO:0000256" key="8">
    <source>
        <dbReference type="SAM" id="MobiDB-lite"/>
    </source>
</evidence>
<dbReference type="PROSITE" id="PS51864">
    <property type="entry name" value="ASTACIN"/>
    <property type="match status" value="1"/>
</dbReference>
<dbReference type="Proteomes" id="UP000094527">
    <property type="component" value="Unassembled WGS sequence"/>
</dbReference>
<evidence type="ECO:0000256" key="5">
    <source>
        <dbReference type="ARBA" id="ARBA00023049"/>
    </source>
</evidence>
<dbReference type="GO" id="GO:0006508">
    <property type="term" value="P:proteolysis"/>
    <property type="evidence" value="ECO:0007669"/>
    <property type="project" value="UniProtKB-KW"/>
</dbReference>
<evidence type="ECO:0000256" key="1">
    <source>
        <dbReference type="ARBA" id="ARBA00022670"/>
    </source>
</evidence>
<protein>
    <recommendedName>
        <fullName evidence="7">Metalloendopeptidase</fullName>
        <ecNumber evidence="7">3.4.24.-</ecNumber>
    </recommendedName>
</protein>
<reference evidence="10 11" key="1">
    <citation type="journal article" date="2016" name="Genome Biol. Evol.">
        <title>Gene Family Evolution Reflects Adaptation to Soil Environmental Stressors in the Genome of the Collembolan Orchesella cincta.</title>
        <authorList>
            <person name="Faddeeva-Vakhrusheva A."/>
            <person name="Derks M.F."/>
            <person name="Anvar S.Y."/>
            <person name="Agamennone V."/>
            <person name="Suring W."/>
            <person name="Smit S."/>
            <person name="van Straalen N.M."/>
            <person name="Roelofs D."/>
        </authorList>
    </citation>
    <scope>NUCLEOTIDE SEQUENCE [LARGE SCALE GENOMIC DNA]</scope>
    <source>
        <tissue evidence="10">Mixed pool</tissue>
    </source>
</reference>
<keyword evidence="11" id="KW-1185">Reference proteome</keyword>
<organism evidence="10 11">
    <name type="scientific">Orchesella cincta</name>
    <name type="common">Springtail</name>
    <name type="synonym">Podura cincta</name>
    <dbReference type="NCBI Taxonomy" id="48709"/>
    <lineage>
        <taxon>Eukaryota</taxon>
        <taxon>Metazoa</taxon>
        <taxon>Ecdysozoa</taxon>
        <taxon>Arthropoda</taxon>
        <taxon>Hexapoda</taxon>
        <taxon>Collembola</taxon>
        <taxon>Entomobryomorpha</taxon>
        <taxon>Entomobryoidea</taxon>
        <taxon>Orchesellidae</taxon>
        <taxon>Orchesellinae</taxon>
        <taxon>Orchesella</taxon>
    </lineage>
</organism>
<name>A0A1D2MC73_ORCCI</name>
<sequence length="380" mass="44199">MKQCDAKQMKLFSMDAIVNMGFFRAILRWEKHFFRVPMPTVQYWTSGKFKKSHMTAPIIWHSKPDLNESEERGVEKHNGSFSFSGLFHWSTQKKRDPGGPHGWRKDLCVSFGFDSNPEAIPFMRNTNCGLPTYFICYVEYPDTGEESGEETTTEEGMTTIEPGPIDPDDMPLPPEPENETETAEIEAMFAVEGRSLNMSCETNDEKDDISGRNGIVGNYLRWWNGFTVYIDNNYDKNARKLINTAMDRLRKVVCIPFYLFRRNQRPYGDYVHIQDRRSCYSRIGKEGGAQEMSLGRGCLNVGTIMHEMIHALGFWHEQARPDRDKYVNIFWNNIVHNQKYNFYLRNNVLTFGVPYNTVSIMHYRSWEFSANGRDTILDKV</sequence>
<evidence type="ECO:0000313" key="10">
    <source>
        <dbReference type="EMBL" id="ODM90573.1"/>
    </source>
</evidence>
<gene>
    <name evidence="10" type="ORF">Ocin01_16109</name>
</gene>
<feature type="compositionally biased region" description="Low complexity" evidence="8">
    <location>
        <begin position="154"/>
        <end position="163"/>
    </location>
</feature>
<feature type="compositionally biased region" description="Acidic residues" evidence="8">
    <location>
        <begin position="144"/>
        <end position="153"/>
    </location>
</feature>
<keyword evidence="1 6" id="KW-0645">Protease</keyword>
<evidence type="ECO:0000256" key="4">
    <source>
        <dbReference type="ARBA" id="ARBA00022833"/>
    </source>
</evidence>
<feature type="binding site" evidence="6">
    <location>
        <position position="306"/>
    </location>
    <ligand>
        <name>Zn(2+)</name>
        <dbReference type="ChEBI" id="CHEBI:29105"/>
        <note>catalytic</note>
    </ligand>
</feature>
<dbReference type="SMART" id="SM00235">
    <property type="entry name" value="ZnMc"/>
    <property type="match status" value="1"/>
</dbReference>
<dbReference type="EC" id="3.4.24.-" evidence="7"/>
<feature type="region of interest" description="Disordered" evidence="8">
    <location>
        <begin position="144"/>
        <end position="178"/>
    </location>
</feature>
<comment type="cofactor">
    <cofactor evidence="6 7">
        <name>Zn(2+)</name>
        <dbReference type="ChEBI" id="CHEBI:29105"/>
    </cofactor>
    <text evidence="6 7">Binds 1 zinc ion per subunit.</text>
</comment>
<dbReference type="STRING" id="48709.A0A1D2MC73"/>